<keyword evidence="3" id="KW-1185">Reference proteome</keyword>
<reference evidence="2 3" key="1">
    <citation type="journal article" date="2023" name="bioRxiv">
        <title>Conserved and derived expression patterns and positive selection on dental genes reveal complex evolutionary context of ever-growing rodent molars.</title>
        <authorList>
            <person name="Calamari Z.T."/>
            <person name="Song A."/>
            <person name="Cohen E."/>
            <person name="Akter M."/>
            <person name="Roy R.D."/>
            <person name="Hallikas O."/>
            <person name="Christensen M.M."/>
            <person name="Li P."/>
            <person name="Marangoni P."/>
            <person name="Jernvall J."/>
            <person name="Klein O.D."/>
        </authorList>
    </citation>
    <scope>NUCLEOTIDE SEQUENCE [LARGE SCALE GENOMIC DNA]</scope>
    <source>
        <strain evidence="2">V071</strain>
    </source>
</reference>
<feature type="compositionally biased region" description="Low complexity" evidence="1">
    <location>
        <begin position="46"/>
        <end position="62"/>
    </location>
</feature>
<accession>A0AAW0IZU6</accession>
<proteinExistence type="predicted"/>
<organism evidence="2 3">
    <name type="scientific">Myodes glareolus</name>
    <name type="common">Bank vole</name>
    <name type="synonym">Clethrionomys glareolus</name>
    <dbReference type="NCBI Taxonomy" id="447135"/>
    <lineage>
        <taxon>Eukaryota</taxon>
        <taxon>Metazoa</taxon>
        <taxon>Chordata</taxon>
        <taxon>Craniata</taxon>
        <taxon>Vertebrata</taxon>
        <taxon>Euteleostomi</taxon>
        <taxon>Mammalia</taxon>
        <taxon>Eutheria</taxon>
        <taxon>Euarchontoglires</taxon>
        <taxon>Glires</taxon>
        <taxon>Rodentia</taxon>
        <taxon>Myomorpha</taxon>
        <taxon>Muroidea</taxon>
        <taxon>Cricetidae</taxon>
        <taxon>Arvicolinae</taxon>
        <taxon>Myodes</taxon>
    </lineage>
</organism>
<dbReference type="EMBL" id="JBBHLL010000076">
    <property type="protein sequence ID" value="KAK7819957.1"/>
    <property type="molecule type" value="Genomic_DNA"/>
</dbReference>
<sequence>MRTVHAPYPSTPLLLNMPIIKYQLGLSRLKGAEMMCPLFHQPAAPMEPAAEQAGPVAAAGQGQNEGRSLSPQSTSAAALLHAADGAEGKHTRICESSLPARKRNFGVKGT</sequence>
<dbReference type="AlphaFoldDB" id="A0AAW0IZU6"/>
<protein>
    <submittedName>
        <fullName evidence="2">Uncharacterized protein</fullName>
    </submittedName>
</protein>
<gene>
    <name evidence="2" type="ORF">U0070_007649</name>
</gene>
<feature type="compositionally biased region" description="Polar residues" evidence="1">
    <location>
        <begin position="64"/>
        <end position="75"/>
    </location>
</feature>
<evidence type="ECO:0000313" key="3">
    <source>
        <dbReference type="Proteomes" id="UP001488838"/>
    </source>
</evidence>
<dbReference type="Proteomes" id="UP001488838">
    <property type="component" value="Unassembled WGS sequence"/>
</dbReference>
<feature type="region of interest" description="Disordered" evidence="1">
    <location>
        <begin position="46"/>
        <end position="75"/>
    </location>
</feature>
<evidence type="ECO:0000313" key="2">
    <source>
        <dbReference type="EMBL" id="KAK7819957.1"/>
    </source>
</evidence>
<name>A0AAW0IZU6_MYOGA</name>
<evidence type="ECO:0000256" key="1">
    <source>
        <dbReference type="SAM" id="MobiDB-lite"/>
    </source>
</evidence>
<comment type="caution">
    <text evidence="2">The sequence shown here is derived from an EMBL/GenBank/DDBJ whole genome shotgun (WGS) entry which is preliminary data.</text>
</comment>